<reference evidence="1" key="2">
    <citation type="submission" date="2025-09" db="UniProtKB">
        <authorList>
            <consortium name="Ensembl"/>
        </authorList>
    </citation>
    <scope>IDENTIFICATION</scope>
</reference>
<organism evidence="1 2">
    <name type="scientific">Chelonoidis abingdonii</name>
    <name type="common">Abingdon island giant tortoise</name>
    <name type="synonym">Testudo abingdonii</name>
    <dbReference type="NCBI Taxonomy" id="106734"/>
    <lineage>
        <taxon>Eukaryota</taxon>
        <taxon>Metazoa</taxon>
        <taxon>Chordata</taxon>
        <taxon>Craniata</taxon>
        <taxon>Vertebrata</taxon>
        <taxon>Euteleostomi</taxon>
        <taxon>Archelosauria</taxon>
        <taxon>Testudinata</taxon>
        <taxon>Testudines</taxon>
        <taxon>Cryptodira</taxon>
        <taxon>Durocryptodira</taxon>
        <taxon>Testudinoidea</taxon>
        <taxon>Testudinidae</taxon>
        <taxon>Chelonoidis</taxon>
    </lineage>
</organism>
<keyword evidence="2" id="KW-1185">Reference proteome</keyword>
<accession>A0A8C0ILW9</accession>
<evidence type="ECO:0000313" key="1">
    <source>
        <dbReference type="Ensembl" id="ENSCABP00000005801.1"/>
    </source>
</evidence>
<dbReference type="Ensembl" id="ENSCABT00000006306.1">
    <property type="protein sequence ID" value="ENSCABP00000005801.1"/>
    <property type="gene ID" value="ENSCABG00000004355.1"/>
</dbReference>
<sequence>MAAVVFLWLQNQAYKGYRIPVTLIIVTLKLNWLLDCGTTHNRYIVHPHLSCTPSPLRPVFRPFTIKSRGC</sequence>
<evidence type="ECO:0000313" key="2">
    <source>
        <dbReference type="Proteomes" id="UP000694404"/>
    </source>
</evidence>
<protein>
    <submittedName>
        <fullName evidence="1">Uncharacterized protein</fullName>
    </submittedName>
</protein>
<reference evidence="1" key="1">
    <citation type="submission" date="2025-08" db="UniProtKB">
        <authorList>
            <consortium name="Ensembl"/>
        </authorList>
    </citation>
    <scope>IDENTIFICATION</scope>
</reference>
<dbReference type="Proteomes" id="UP000694404">
    <property type="component" value="Unplaced"/>
</dbReference>
<name>A0A8C0ILW9_CHEAB</name>
<dbReference type="AlphaFoldDB" id="A0A8C0ILW9"/>
<proteinExistence type="predicted"/>